<dbReference type="PROSITE" id="PS00237">
    <property type="entry name" value="G_PROTEIN_RECEP_F1_1"/>
    <property type="match status" value="1"/>
</dbReference>
<dbReference type="RefSeq" id="XP_038070716.1">
    <property type="nucleotide sequence ID" value="XM_038214788.1"/>
</dbReference>
<keyword evidence="5" id="KW-0807">Transducer</keyword>
<organism evidence="8 9">
    <name type="scientific">Patiria miniata</name>
    <name type="common">Bat star</name>
    <name type="synonym">Asterina miniata</name>
    <dbReference type="NCBI Taxonomy" id="46514"/>
    <lineage>
        <taxon>Eukaryota</taxon>
        <taxon>Metazoa</taxon>
        <taxon>Echinodermata</taxon>
        <taxon>Eleutherozoa</taxon>
        <taxon>Asterozoa</taxon>
        <taxon>Asteroidea</taxon>
        <taxon>Valvatacea</taxon>
        <taxon>Valvatida</taxon>
        <taxon>Asterinidae</taxon>
        <taxon>Patiria</taxon>
    </lineage>
</organism>
<feature type="domain" description="G-protein coupled receptors family 1 profile" evidence="7">
    <location>
        <begin position="27"/>
        <end position="276"/>
    </location>
</feature>
<evidence type="ECO:0000256" key="2">
    <source>
        <dbReference type="ARBA" id="ARBA00022692"/>
    </source>
</evidence>
<feature type="transmembrane region" description="Helical" evidence="6">
    <location>
        <begin position="48"/>
        <end position="68"/>
    </location>
</feature>
<dbReference type="SUPFAM" id="SSF81321">
    <property type="entry name" value="Family A G protein-coupled receptor-like"/>
    <property type="match status" value="1"/>
</dbReference>
<evidence type="ECO:0000256" key="3">
    <source>
        <dbReference type="ARBA" id="ARBA00022989"/>
    </source>
</evidence>
<dbReference type="OrthoDB" id="10042731at2759"/>
<dbReference type="CDD" id="cd00637">
    <property type="entry name" value="7tm_classA_rhodopsin-like"/>
    <property type="match status" value="1"/>
</dbReference>
<comment type="similarity">
    <text evidence="5">Belongs to the G-protein coupled receptor 1 family.</text>
</comment>
<evidence type="ECO:0000313" key="9">
    <source>
        <dbReference type="Proteomes" id="UP000887568"/>
    </source>
</evidence>
<keyword evidence="9" id="KW-1185">Reference proteome</keyword>
<dbReference type="InterPro" id="IPR017452">
    <property type="entry name" value="GPCR_Rhodpsn_7TM"/>
</dbReference>
<dbReference type="SMART" id="SM01381">
    <property type="entry name" value="7TM_GPCR_Srsx"/>
    <property type="match status" value="1"/>
</dbReference>
<evidence type="ECO:0000256" key="5">
    <source>
        <dbReference type="RuleBase" id="RU000688"/>
    </source>
</evidence>
<feature type="transmembrane region" description="Helical" evidence="6">
    <location>
        <begin position="172"/>
        <end position="196"/>
    </location>
</feature>
<dbReference type="PRINTS" id="PR00237">
    <property type="entry name" value="GPCRRHODOPSN"/>
</dbReference>
<sequence>MDELFNFTSSDYIFAAHIGLSIVGTVGNTLVVLTIIGVKFLHTYTNFLIAHQAVADALVCVSNLIFHFRYVPVTLINSATCILFYHRISFYIFALASSFSLLCLNVERYIAIVHPLHYPNYVTNARVAQALVAIWTISLLLALVVGLTSVYYDAELNQCATAESDVFMQVVQVATGGFALIVNLVGIVVPYTQILASINSSAQRQRANGMAVDGLLQARRQVINVLMFVAAAYCITWIPVNIIYALLSFNVIVDPLFYDLSEVVILCNSVVNPFIYAFKYKEFRRGFHRLFSCTGRQGRVHPIRY</sequence>
<keyword evidence="5" id="KW-0297">G-protein coupled receptor</keyword>
<dbReference type="PANTHER" id="PTHR45698:SF1">
    <property type="entry name" value="TRACE AMINE-ASSOCIATED RECEPTOR 13C-LIKE"/>
    <property type="match status" value="1"/>
</dbReference>
<dbReference type="AlphaFoldDB" id="A0A914B5G2"/>
<protein>
    <recommendedName>
        <fullName evidence="7">G-protein coupled receptors family 1 profile domain-containing protein</fullName>
    </recommendedName>
</protein>
<comment type="subcellular location">
    <subcellularLocation>
        <location evidence="1">Membrane</location>
    </subcellularLocation>
</comment>
<feature type="transmembrane region" description="Helical" evidence="6">
    <location>
        <begin position="256"/>
        <end position="278"/>
    </location>
</feature>
<dbReference type="InterPro" id="IPR000276">
    <property type="entry name" value="GPCR_Rhodpsn"/>
</dbReference>
<feature type="transmembrane region" description="Helical" evidence="6">
    <location>
        <begin position="12"/>
        <end position="36"/>
    </location>
</feature>
<keyword evidence="4 6" id="KW-0472">Membrane</keyword>
<dbReference type="PANTHER" id="PTHR45698">
    <property type="entry name" value="TRACE AMINE-ASSOCIATED RECEPTOR 19N-RELATED"/>
    <property type="match status" value="1"/>
</dbReference>
<dbReference type="Pfam" id="PF00001">
    <property type="entry name" value="7tm_1"/>
    <property type="match status" value="1"/>
</dbReference>
<dbReference type="Gene3D" id="1.20.1070.10">
    <property type="entry name" value="Rhodopsin 7-helix transmembrane proteins"/>
    <property type="match status" value="1"/>
</dbReference>
<feature type="transmembrane region" description="Helical" evidence="6">
    <location>
        <begin position="127"/>
        <end position="152"/>
    </location>
</feature>
<evidence type="ECO:0000256" key="4">
    <source>
        <dbReference type="ARBA" id="ARBA00023136"/>
    </source>
</evidence>
<feature type="transmembrane region" description="Helical" evidence="6">
    <location>
        <begin position="225"/>
        <end position="244"/>
    </location>
</feature>
<accession>A0A914B5G2</accession>
<evidence type="ECO:0000313" key="8">
    <source>
        <dbReference type="EnsemblMetazoa" id="XP_038070716.1"/>
    </source>
</evidence>
<keyword evidence="2 5" id="KW-0812">Transmembrane</keyword>
<dbReference type="Proteomes" id="UP000887568">
    <property type="component" value="Unplaced"/>
</dbReference>
<keyword evidence="5" id="KW-0675">Receptor</keyword>
<evidence type="ECO:0000256" key="6">
    <source>
        <dbReference type="SAM" id="Phobius"/>
    </source>
</evidence>
<evidence type="ECO:0000259" key="7">
    <source>
        <dbReference type="PROSITE" id="PS50262"/>
    </source>
</evidence>
<dbReference type="GO" id="GO:0004930">
    <property type="term" value="F:G protein-coupled receptor activity"/>
    <property type="evidence" value="ECO:0007669"/>
    <property type="project" value="UniProtKB-KW"/>
</dbReference>
<name>A0A914B5G2_PATMI</name>
<dbReference type="EnsemblMetazoa" id="XM_038214788.1">
    <property type="protein sequence ID" value="XP_038070716.1"/>
    <property type="gene ID" value="LOC119739744"/>
</dbReference>
<dbReference type="GO" id="GO:0016020">
    <property type="term" value="C:membrane"/>
    <property type="evidence" value="ECO:0007669"/>
    <property type="project" value="UniProtKB-SubCell"/>
</dbReference>
<dbReference type="OMA" id="FKYKEFR"/>
<dbReference type="GeneID" id="119739744"/>
<dbReference type="PROSITE" id="PS50262">
    <property type="entry name" value="G_PROTEIN_RECEP_F1_2"/>
    <property type="match status" value="1"/>
</dbReference>
<feature type="transmembrane region" description="Helical" evidence="6">
    <location>
        <begin position="88"/>
        <end position="106"/>
    </location>
</feature>
<reference evidence="8" key="1">
    <citation type="submission" date="2022-11" db="UniProtKB">
        <authorList>
            <consortium name="EnsemblMetazoa"/>
        </authorList>
    </citation>
    <scope>IDENTIFICATION</scope>
</reference>
<keyword evidence="3 6" id="KW-1133">Transmembrane helix</keyword>
<evidence type="ECO:0000256" key="1">
    <source>
        <dbReference type="ARBA" id="ARBA00004370"/>
    </source>
</evidence>
<proteinExistence type="inferred from homology"/>